<organism evidence="9 10">
    <name type="scientific">Duganella sacchari</name>
    <dbReference type="NCBI Taxonomy" id="551987"/>
    <lineage>
        <taxon>Bacteria</taxon>
        <taxon>Pseudomonadati</taxon>
        <taxon>Pseudomonadota</taxon>
        <taxon>Betaproteobacteria</taxon>
        <taxon>Burkholderiales</taxon>
        <taxon>Oxalobacteraceae</taxon>
        <taxon>Telluria group</taxon>
        <taxon>Duganella</taxon>
    </lineage>
</organism>
<evidence type="ECO:0000313" key="10">
    <source>
        <dbReference type="Proteomes" id="UP000184339"/>
    </source>
</evidence>
<sequence length="652" mass="72005">MIRIFHHYVSRIAVMLLLLELSILLAAAVASAPLWLSDASQLYGPAVVFALVMVFSMGTLGMYQHDQSREDVKSTLLRIMPSFVLGFCLMRLLAGLLPGIQLGRLGSTVFLLGGGAVLLARLIVFTSAQSRMLEQRLIIVGDGALALECMALAASSVGFHPFRVVGFVPVSGELRAVPPAMLLPADLPLLALARRYAADEIIVTVGDRRNGAFPVRQLLECALGGVPVTDAATFFEREACQIRVDSLQPSYLIFGGGFDQSVTRAAVKRLFDLTASAAIGLIATPVMLATALAIKMDDGGPVFFRQERVGRGNRVFHVLKFRSMRPDAERDGQPRWASEGDPRVTRVGRWIRQLRIDELPQMLNVFRGDMSFVGPRPERAYFVKQLRQRIAYYNVRHGIKPGITGLAQVRYRYGASVEDAVRKVAEAAKVIENTQRDLNIALMNELAIIFDRLDIDTAEVLQAAGSKWNFLPFRPGLVGGHCIGVDPYYLTHKAVMLGYHPDVILAGRRINDGMAKFVAEKTVKEMVRAGFKLRGCRVNVLGLTFKENCPDLRNSKVADLIRELESYGLQVHVHDPVADADEAMHEYGIRLRHWDELPCAEALISAVAHKQLIERPLGQMLDKVAPSGCFIDLKSQFDAQALRQGGLSVWRL</sequence>
<comment type="subcellular location">
    <subcellularLocation>
        <location evidence="1">Membrane</location>
        <topology evidence="1">Multi-pass membrane protein</topology>
    </subcellularLocation>
</comment>
<evidence type="ECO:0000256" key="4">
    <source>
        <dbReference type="ARBA" id="ARBA00022692"/>
    </source>
</evidence>
<dbReference type="AlphaFoldDB" id="A0A1M7L1F4"/>
<name>A0A1M7L1F4_9BURK</name>
<keyword evidence="5 7" id="KW-1133">Transmembrane helix</keyword>
<dbReference type="Pfam" id="PF03720">
    <property type="entry name" value="UDPG_MGDP_dh_C"/>
    <property type="match status" value="1"/>
</dbReference>
<comment type="similarity">
    <text evidence="2">Belongs to the bacterial sugar transferase family.</text>
</comment>
<gene>
    <name evidence="9" type="ORF">SAMN05192549_102303</name>
</gene>
<dbReference type="InterPro" id="IPR017476">
    <property type="entry name" value="UDP-Glc/GDP-Man"/>
</dbReference>
<evidence type="ECO:0000256" key="1">
    <source>
        <dbReference type="ARBA" id="ARBA00004141"/>
    </source>
</evidence>
<dbReference type="GO" id="GO:0016616">
    <property type="term" value="F:oxidoreductase activity, acting on the CH-OH group of donors, NAD or NADP as acceptor"/>
    <property type="evidence" value="ECO:0007669"/>
    <property type="project" value="InterPro"/>
</dbReference>
<dbReference type="PANTHER" id="PTHR30576">
    <property type="entry name" value="COLANIC BIOSYNTHESIS UDP-GLUCOSE LIPID CARRIER TRANSFERASE"/>
    <property type="match status" value="1"/>
</dbReference>
<evidence type="ECO:0000256" key="7">
    <source>
        <dbReference type="SAM" id="Phobius"/>
    </source>
</evidence>
<keyword evidence="10" id="KW-1185">Reference proteome</keyword>
<feature type="transmembrane region" description="Helical" evidence="7">
    <location>
        <begin position="42"/>
        <end position="63"/>
    </location>
</feature>
<dbReference type="NCBIfam" id="TIGR03025">
    <property type="entry name" value="EPS_sugtrans"/>
    <property type="match status" value="1"/>
</dbReference>
<evidence type="ECO:0000256" key="3">
    <source>
        <dbReference type="ARBA" id="ARBA00022679"/>
    </source>
</evidence>
<proteinExistence type="inferred from homology"/>
<dbReference type="GO" id="GO:0016020">
    <property type="term" value="C:membrane"/>
    <property type="evidence" value="ECO:0007669"/>
    <property type="project" value="UniProtKB-SubCell"/>
</dbReference>
<dbReference type="InterPro" id="IPR028359">
    <property type="entry name" value="UDP_ManNAc/GlcNAc_DH"/>
</dbReference>
<evidence type="ECO:0000256" key="6">
    <source>
        <dbReference type="ARBA" id="ARBA00023136"/>
    </source>
</evidence>
<dbReference type="GO" id="GO:0016780">
    <property type="term" value="F:phosphotransferase activity, for other substituted phosphate groups"/>
    <property type="evidence" value="ECO:0007669"/>
    <property type="project" value="TreeGrafter"/>
</dbReference>
<dbReference type="NCBIfam" id="TIGR03013">
    <property type="entry name" value="EpsB_2"/>
    <property type="match status" value="1"/>
</dbReference>
<dbReference type="GO" id="GO:0016628">
    <property type="term" value="F:oxidoreductase activity, acting on the CH-CH group of donors, NAD or NADP as acceptor"/>
    <property type="evidence" value="ECO:0007669"/>
    <property type="project" value="InterPro"/>
</dbReference>
<reference evidence="10" key="1">
    <citation type="submission" date="2016-11" db="EMBL/GenBank/DDBJ databases">
        <authorList>
            <person name="Varghese N."/>
            <person name="Submissions S."/>
        </authorList>
    </citation>
    <scope>NUCLEOTIDE SEQUENCE [LARGE SCALE GENOMIC DNA]</scope>
    <source>
        <strain evidence="10">Sac-22</strain>
    </source>
</reference>
<dbReference type="GO" id="GO:0000271">
    <property type="term" value="P:polysaccharide biosynthetic process"/>
    <property type="evidence" value="ECO:0007669"/>
    <property type="project" value="InterPro"/>
</dbReference>
<dbReference type="InterPro" id="IPR008927">
    <property type="entry name" value="6-PGluconate_DH-like_C_sf"/>
</dbReference>
<dbReference type="SUPFAM" id="SSF48179">
    <property type="entry name" value="6-phosphogluconate dehydrogenase C-terminal domain-like"/>
    <property type="match status" value="1"/>
</dbReference>
<keyword evidence="3 9" id="KW-0808">Transferase</keyword>
<keyword evidence="4 7" id="KW-0812">Transmembrane</keyword>
<dbReference type="SMART" id="SM00984">
    <property type="entry name" value="UDPG_MGDP_dh_C"/>
    <property type="match status" value="1"/>
</dbReference>
<evidence type="ECO:0000256" key="2">
    <source>
        <dbReference type="ARBA" id="ARBA00006464"/>
    </source>
</evidence>
<dbReference type="GO" id="GO:0051287">
    <property type="term" value="F:NAD binding"/>
    <property type="evidence" value="ECO:0007669"/>
    <property type="project" value="InterPro"/>
</dbReference>
<dbReference type="PIRSF" id="PIRSF000124">
    <property type="entry name" value="UDPglc_GDPman_dh"/>
    <property type="match status" value="1"/>
</dbReference>
<dbReference type="Gene3D" id="3.40.50.720">
    <property type="entry name" value="NAD(P)-binding Rossmann-like Domain"/>
    <property type="match status" value="1"/>
</dbReference>
<dbReference type="InterPro" id="IPR003362">
    <property type="entry name" value="Bact_transf"/>
</dbReference>
<dbReference type="InterPro" id="IPR036220">
    <property type="entry name" value="UDP-Glc/GDP-Man_DH_C_sf"/>
</dbReference>
<dbReference type="InterPro" id="IPR014027">
    <property type="entry name" value="UDP-Glc/GDP-Man_DH_C"/>
</dbReference>
<dbReference type="PIRSF" id="PIRSF500136">
    <property type="entry name" value="UDP_ManNAc_DH"/>
    <property type="match status" value="1"/>
</dbReference>
<feature type="transmembrane region" description="Helical" evidence="7">
    <location>
        <begin position="12"/>
        <end position="36"/>
    </location>
</feature>
<dbReference type="EMBL" id="FRCX01000002">
    <property type="protein sequence ID" value="SHM71703.1"/>
    <property type="molecule type" value="Genomic_DNA"/>
</dbReference>
<dbReference type="SUPFAM" id="SSF52413">
    <property type="entry name" value="UDP-glucose/GDP-mannose dehydrogenase C-terminal domain"/>
    <property type="match status" value="1"/>
</dbReference>
<dbReference type="STRING" id="551987.SAMN05192549_102303"/>
<accession>A0A1M7L1F4</accession>
<feature type="domain" description="UDP-glucose/GDP-mannose dehydrogenase C-terminal" evidence="8">
    <location>
        <begin position="539"/>
        <end position="639"/>
    </location>
</feature>
<evidence type="ECO:0000259" key="8">
    <source>
        <dbReference type="SMART" id="SM00984"/>
    </source>
</evidence>
<keyword evidence="6 7" id="KW-0472">Membrane</keyword>
<dbReference type="PANTHER" id="PTHR30576:SF0">
    <property type="entry name" value="UNDECAPRENYL-PHOSPHATE N-ACETYLGALACTOSAMINYL 1-PHOSPHATE TRANSFERASE-RELATED"/>
    <property type="match status" value="1"/>
</dbReference>
<dbReference type="Proteomes" id="UP000184339">
    <property type="component" value="Unassembled WGS sequence"/>
</dbReference>
<feature type="transmembrane region" description="Helical" evidence="7">
    <location>
        <begin position="75"/>
        <end position="97"/>
    </location>
</feature>
<dbReference type="InterPro" id="IPR017475">
    <property type="entry name" value="EPS_sugar_tfrase"/>
</dbReference>
<evidence type="ECO:0000313" key="9">
    <source>
        <dbReference type="EMBL" id="SHM71703.1"/>
    </source>
</evidence>
<protein>
    <submittedName>
        <fullName evidence="9">Sugar transferase, PEP-CTERM system associated/exopolysaccharide biosynthesis polyprenyl glycosylphosphotransferase/nucleotide sugar dehydrogenase</fullName>
    </submittedName>
</protein>
<dbReference type="Pfam" id="PF02397">
    <property type="entry name" value="Bac_transf"/>
    <property type="match status" value="1"/>
</dbReference>
<evidence type="ECO:0000256" key="5">
    <source>
        <dbReference type="ARBA" id="ARBA00022989"/>
    </source>
</evidence>
<dbReference type="InterPro" id="IPR017464">
    <property type="entry name" value="Sugar_tfrase_EpsB_2"/>
</dbReference>
<feature type="transmembrane region" description="Helical" evidence="7">
    <location>
        <begin position="109"/>
        <end position="128"/>
    </location>
</feature>